<sequence length="95" mass="11398">MKRVKGNLMSCWEYEITNCEHDELMLYMEMKKRDHGVIIKMNEHPQSQGTDITINSLVDYLRYKGNVENIRTWIAKNHPDQYAKFEQLYPDGSEW</sequence>
<dbReference type="AlphaFoldDB" id="A0A317C4U6"/>
<name>A0A317C4U6_9GAMM</name>
<protein>
    <submittedName>
        <fullName evidence="1">Uncharacterized protein</fullName>
    </submittedName>
</protein>
<dbReference type="EMBL" id="QGKL01000042">
    <property type="protein sequence ID" value="PWQ93665.1"/>
    <property type="molecule type" value="Genomic_DNA"/>
</dbReference>
<proteinExistence type="predicted"/>
<accession>A0A317C4U6</accession>
<gene>
    <name evidence="1" type="ORF">DKT75_18810</name>
</gene>
<comment type="caution">
    <text evidence="1">The sequence shown here is derived from an EMBL/GenBank/DDBJ whole genome shotgun (WGS) entry which is preliminary data.</text>
</comment>
<keyword evidence="2" id="KW-1185">Reference proteome</keyword>
<reference evidence="1 2" key="1">
    <citation type="submission" date="2018-05" db="EMBL/GenBank/DDBJ databases">
        <title>Leucothrix arctica sp. nov., isolated from Arctic seawater.</title>
        <authorList>
            <person name="Choi A."/>
            <person name="Baek K."/>
        </authorList>
    </citation>
    <scope>NUCLEOTIDE SEQUENCE [LARGE SCALE GENOMIC DNA]</scope>
    <source>
        <strain evidence="1 2">IMCC9719</strain>
    </source>
</reference>
<evidence type="ECO:0000313" key="2">
    <source>
        <dbReference type="Proteomes" id="UP000245506"/>
    </source>
</evidence>
<dbReference type="Proteomes" id="UP000245506">
    <property type="component" value="Unassembled WGS sequence"/>
</dbReference>
<organism evidence="1 2">
    <name type="scientific">Leucothrix arctica</name>
    <dbReference type="NCBI Taxonomy" id="1481894"/>
    <lineage>
        <taxon>Bacteria</taxon>
        <taxon>Pseudomonadati</taxon>
        <taxon>Pseudomonadota</taxon>
        <taxon>Gammaproteobacteria</taxon>
        <taxon>Thiotrichales</taxon>
        <taxon>Thiotrichaceae</taxon>
        <taxon>Leucothrix</taxon>
    </lineage>
</organism>
<evidence type="ECO:0000313" key="1">
    <source>
        <dbReference type="EMBL" id="PWQ93665.1"/>
    </source>
</evidence>